<name>A0A0C1VUJ4_9VIBR</name>
<dbReference type="PATRIC" id="fig|1229493.5.peg.587"/>
<keyword evidence="7 9" id="KW-0472">Membrane</keyword>
<evidence type="ECO:0000256" key="3">
    <source>
        <dbReference type="ARBA" id="ARBA00022449"/>
    </source>
</evidence>
<evidence type="ECO:0000256" key="5">
    <source>
        <dbReference type="ARBA" id="ARBA00022692"/>
    </source>
</evidence>
<evidence type="ECO:0000256" key="2">
    <source>
        <dbReference type="ARBA" id="ARBA00022448"/>
    </source>
</evidence>
<dbReference type="EMBL" id="JPRD01000013">
    <property type="protein sequence ID" value="KIF53593.1"/>
    <property type="molecule type" value="Genomic_DNA"/>
</dbReference>
<dbReference type="GO" id="GO:0015297">
    <property type="term" value="F:antiporter activity"/>
    <property type="evidence" value="ECO:0007669"/>
    <property type="project" value="UniProtKB-KW"/>
</dbReference>
<reference evidence="11 12" key="1">
    <citation type="submission" date="2014-07" db="EMBL/GenBank/DDBJ databases">
        <title>Unique and conserved regions in Vibrio harveyi and related species in comparison with the shrimp pathogen Vibrio harveyi CAIM 1792.</title>
        <authorList>
            <person name="Espinoza-Valles I."/>
            <person name="Vora G."/>
            <person name="Leekitcharoenphon P."/>
            <person name="Ussery D."/>
            <person name="Hoj L."/>
            <person name="Gomez-Gil B."/>
        </authorList>
    </citation>
    <scope>NUCLEOTIDE SEQUENCE [LARGE SCALE GENOMIC DNA]</scope>
    <source>
        <strain evidence="12">CAIM 1854 / LMG 25443</strain>
    </source>
</reference>
<keyword evidence="4" id="KW-1003">Cell membrane</keyword>
<feature type="transmembrane region" description="Helical" evidence="9">
    <location>
        <begin position="235"/>
        <end position="253"/>
    </location>
</feature>
<feature type="transmembrane region" description="Helical" evidence="9">
    <location>
        <begin position="328"/>
        <end position="351"/>
    </location>
</feature>
<dbReference type="RefSeq" id="WP_020195535.1">
    <property type="nucleotide sequence ID" value="NZ_BAOH01000024.1"/>
</dbReference>
<feature type="transmembrane region" description="Helical" evidence="9">
    <location>
        <begin position="421"/>
        <end position="439"/>
    </location>
</feature>
<evidence type="ECO:0000259" key="10">
    <source>
        <dbReference type="Pfam" id="PF03553"/>
    </source>
</evidence>
<keyword evidence="3" id="KW-0050">Antiport</keyword>
<comment type="caution">
    <text evidence="11">The sequence shown here is derived from an EMBL/GenBank/DDBJ whole genome shotgun (WGS) entry which is preliminary data.</text>
</comment>
<dbReference type="InterPro" id="IPR018461">
    <property type="entry name" value="Na/H_Antiport_NhaC-like_C"/>
</dbReference>
<gene>
    <name evidence="11" type="ORF">H735_07500</name>
</gene>
<dbReference type="AlphaFoldDB" id="A0A0C1VUJ4"/>
<proteinExistence type="inferred from homology"/>
<feature type="transmembrane region" description="Helical" evidence="9">
    <location>
        <begin position="445"/>
        <end position="467"/>
    </location>
</feature>
<sequence>MTNSKPLPSFGLALAPIAVMFALLAVGYGILGLRIEVLLLISAAFTGLIAWKIGYNWDDIINAIVEKLAKAMPVILILVSVGGLIASWMVSGTIPYMVYWGLKVISPEYILIAAFFVTSVVSVCTGTSWGSAGTVGVALMGVAAGLDVSLAAAAGAVVSGAYFGDKISPLSDSTNFAPVVSGTTLYEHIQHMLYTTLPGFVIASVVFFFAGQSADIANIHEPEKVVQIISGLDNLYNFNILLLIPPVMILWGALTKKPVLPLMLGASAIAIVLGMFFQDFTLKQGFQAYVDGFNLAMFEANGHSVNGLVPDIAKLLNRGGLFSMMSTILLVFCAFAFAGILSLTGALNVVLGKFLHAIHTTGQLIASTVVATITVVFTTSDGKLALLIPGELFQNAYRKMGLDTKNLSRTIEDAGTIIEPLVPWTAAGIYMAGTLGVATLDYLPWAIQCYTGVIFALIYGFTGFGIAKAKPEQNEQQIAEEHSNTPAVETK</sequence>
<comment type="subcellular location">
    <subcellularLocation>
        <location evidence="1">Cell membrane</location>
        <topology evidence="1">Multi-pass membrane protein</topology>
    </subcellularLocation>
</comment>
<dbReference type="PANTHER" id="PTHR33451:SF3">
    <property type="entry name" value="MALATE-2H(+)_NA(+)-LACTATE ANTIPORTER"/>
    <property type="match status" value="1"/>
</dbReference>
<dbReference type="GO" id="GO:0005886">
    <property type="term" value="C:plasma membrane"/>
    <property type="evidence" value="ECO:0007669"/>
    <property type="project" value="UniProtKB-SubCell"/>
</dbReference>
<dbReference type="InterPro" id="IPR052180">
    <property type="entry name" value="NhaC_Na-H+_Antiporter"/>
</dbReference>
<feature type="transmembrane region" description="Helical" evidence="9">
    <location>
        <begin position="259"/>
        <end position="277"/>
    </location>
</feature>
<feature type="transmembrane region" description="Helical" evidence="9">
    <location>
        <begin position="37"/>
        <end position="54"/>
    </location>
</feature>
<evidence type="ECO:0000256" key="1">
    <source>
        <dbReference type="ARBA" id="ARBA00004651"/>
    </source>
</evidence>
<feature type="domain" description="Na+/H+ antiporter NhaC-like C-terminal" evidence="10">
    <location>
        <begin position="160"/>
        <end position="464"/>
    </location>
</feature>
<keyword evidence="6 9" id="KW-1133">Transmembrane helix</keyword>
<dbReference type="Proteomes" id="UP000031586">
    <property type="component" value="Unassembled WGS sequence"/>
</dbReference>
<evidence type="ECO:0000256" key="9">
    <source>
        <dbReference type="SAM" id="Phobius"/>
    </source>
</evidence>
<evidence type="ECO:0000256" key="4">
    <source>
        <dbReference type="ARBA" id="ARBA00022475"/>
    </source>
</evidence>
<keyword evidence="5 9" id="KW-0812">Transmembrane</keyword>
<organism evidence="11 12">
    <name type="scientific">Vibrio owensii CAIM 1854 = LMG 25443</name>
    <dbReference type="NCBI Taxonomy" id="1229493"/>
    <lineage>
        <taxon>Bacteria</taxon>
        <taxon>Pseudomonadati</taxon>
        <taxon>Pseudomonadota</taxon>
        <taxon>Gammaproteobacteria</taxon>
        <taxon>Vibrionales</taxon>
        <taxon>Vibrionaceae</taxon>
        <taxon>Vibrio</taxon>
    </lineage>
</organism>
<feature type="transmembrane region" description="Helical" evidence="9">
    <location>
        <begin position="357"/>
        <end position="377"/>
    </location>
</feature>
<evidence type="ECO:0000313" key="11">
    <source>
        <dbReference type="EMBL" id="KIF53593.1"/>
    </source>
</evidence>
<evidence type="ECO:0000256" key="8">
    <source>
        <dbReference type="ARBA" id="ARBA00038435"/>
    </source>
</evidence>
<evidence type="ECO:0000313" key="12">
    <source>
        <dbReference type="Proteomes" id="UP000031586"/>
    </source>
</evidence>
<evidence type="ECO:0000256" key="6">
    <source>
        <dbReference type="ARBA" id="ARBA00022989"/>
    </source>
</evidence>
<dbReference type="PANTHER" id="PTHR33451">
    <property type="entry name" value="MALATE-2H(+)/NA(+)-LACTATE ANTIPORTER"/>
    <property type="match status" value="1"/>
</dbReference>
<feature type="transmembrane region" description="Helical" evidence="9">
    <location>
        <begin position="137"/>
        <end position="163"/>
    </location>
</feature>
<evidence type="ECO:0000256" key="7">
    <source>
        <dbReference type="ARBA" id="ARBA00023136"/>
    </source>
</evidence>
<feature type="transmembrane region" description="Helical" evidence="9">
    <location>
        <begin position="192"/>
        <end position="214"/>
    </location>
</feature>
<dbReference type="Pfam" id="PF03553">
    <property type="entry name" value="Na_H_antiporter"/>
    <property type="match status" value="1"/>
</dbReference>
<feature type="transmembrane region" description="Helical" evidence="9">
    <location>
        <begin position="109"/>
        <end position="130"/>
    </location>
</feature>
<dbReference type="InterPro" id="IPR004770">
    <property type="entry name" value="Na/H_antiport_NhaC"/>
</dbReference>
<feature type="transmembrane region" description="Helical" evidence="9">
    <location>
        <begin position="12"/>
        <end position="31"/>
    </location>
</feature>
<dbReference type="NCBIfam" id="TIGR00931">
    <property type="entry name" value="antiport_nhaC"/>
    <property type="match status" value="1"/>
</dbReference>
<feature type="transmembrane region" description="Helical" evidence="9">
    <location>
        <begin position="74"/>
        <end position="97"/>
    </location>
</feature>
<protein>
    <submittedName>
        <fullName evidence="11">Sodium:proton antiporter</fullName>
    </submittedName>
</protein>
<keyword evidence="2" id="KW-0813">Transport</keyword>
<accession>A0A0C1VUJ4</accession>
<comment type="similarity">
    <text evidence="8">Belongs to the NhaC Na(+)/H(+) (TC 2.A.35) antiporter family.</text>
</comment>